<dbReference type="CDD" id="cd16012">
    <property type="entry name" value="ALP"/>
    <property type="match status" value="1"/>
</dbReference>
<dbReference type="InterPro" id="IPR018299">
    <property type="entry name" value="Alkaline_phosphatase_AS"/>
</dbReference>
<keyword evidence="2" id="KW-0597">Phosphoprotein</keyword>
<protein>
    <submittedName>
        <fullName evidence="10">Alkaline phosphatase</fullName>
        <ecNumber evidence="10">3.1.3.1</ecNumber>
    </submittedName>
</protein>
<dbReference type="PANTHER" id="PTHR11596">
    <property type="entry name" value="ALKALINE PHOSPHATASE"/>
    <property type="match status" value="1"/>
</dbReference>
<dbReference type="OrthoDB" id="9794455at2"/>
<sequence>MIKIKKHLTILLVLISAIILIAHPKNVVIIMGDGMGYNHLLLSEFLAEINDLEIATNKFQVASLVRNETVDNIVTDSAAAATAFLCGQKTKLGYLGMDKDQNPINSIATILKKEGYKIGLITNTKFSDATPAAMYAHTFRDDKNKIIEDLIDSDFLDFFVAGGLEDLGVNPFTLKPTSKSPLKKINEKGYKIYGINYEPLFDSSDDKFMAFVSLGHKSFENQLNAGEPTYLEIIEKTISKINFNDPLFLFVECGRIDHASHINDEKALKAELVMFQKIVDYLTNVFSPEDTLFIIFADHETGGLSLLSSPTKSDDISIKWNATDHTATYIPFLTYGNSKDIFPKHMHHEDVKNTLLKILEIEISEGVYAR</sequence>
<evidence type="ECO:0000313" key="10">
    <source>
        <dbReference type="EMBL" id="CEP77890.1"/>
    </source>
</evidence>
<dbReference type="Pfam" id="PF00245">
    <property type="entry name" value="Alk_phosphatase"/>
    <property type="match status" value="2"/>
</dbReference>
<feature type="binding site" evidence="8">
    <location>
        <position position="128"/>
    </location>
    <ligand>
        <name>Mg(2+)</name>
        <dbReference type="ChEBI" id="CHEBI:18420"/>
    </ligand>
</feature>
<dbReference type="PRINTS" id="PR00113">
    <property type="entry name" value="ALKPHPHTASE"/>
</dbReference>
<organism evidence="10 11">
    <name type="scientific">Defluviitoga tunisiensis</name>
    <dbReference type="NCBI Taxonomy" id="1006576"/>
    <lineage>
        <taxon>Bacteria</taxon>
        <taxon>Thermotogati</taxon>
        <taxon>Thermotogota</taxon>
        <taxon>Thermotogae</taxon>
        <taxon>Petrotogales</taxon>
        <taxon>Petrotogaceae</taxon>
        <taxon>Defluviitoga</taxon>
    </lineage>
</organism>
<feature type="binding site" evidence="8">
    <location>
        <position position="33"/>
    </location>
    <ligand>
        <name>Mg(2+)</name>
        <dbReference type="ChEBI" id="CHEBI:18420"/>
    </ligand>
</feature>
<dbReference type="SMART" id="SM00098">
    <property type="entry name" value="alkPPc"/>
    <property type="match status" value="1"/>
</dbReference>
<dbReference type="EC" id="3.1.3.1" evidence="10"/>
<dbReference type="SUPFAM" id="SSF53649">
    <property type="entry name" value="Alkaline phosphatase-like"/>
    <property type="match status" value="1"/>
</dbReference>
<feature type="active site" description="Phosphoserine intermediate" evidence="7">
    <location>
        <position position="77"/>
    </location>
</feature>
<keyword evidence="4 10" id="KW-0378">Hydrolase</keyword>
<dbReference type="PATRIC" id="fig|1006576.9.peg.558"/>
<evidence type="ECO:0000256" key="7">
    <source>
        <dbReference type="PIRSR" id="PIRSR601952-1"/>
    </source>
</evidence>
<evidence type="ECO:0000256" key="1">
    <source>
        <dbReference type="ARBA" id="ARBA00005984"/>
    </source>
</evidence>
<evidence type="ECO:0000313" key="11">
    <source>
        <dbReference type="Proteomes" id="UP000032809"/>
    </source>
</evidence>
<dbReference type="KEGG" id="dtn:DTL3_0571"/>
<accession>A0A0C7P0X2</accession>
<feature type="binding site" evidence="8">
    <location>
        <position position="33"/>
    </location>
    <ligand>
        <name>Zn(2+)</name>
        <dbReference type="ChEBI" id="CHEBI:29105"/>
        <label>2</label>
    </ligand>
</feature>
<dbReference type="HOGENOM" id="CLU_008539_6_2_0"/>
<evidence type="ECO:0000256" key="9">
    <source>
        <dbReference type="RuleBase" id="RU003946"/>
    </source>
</evidence>
<reference evidence="11" key="1">
    <citation type="submission" date="2014-11" db="EMBL/GenBank/DDBJ databases">
        <authorList>
            <person name="Wibberg D."/>
        </authorList>
    </citation>
    <scope>NUCLEOTIDE SEQUENCE [LARGE SCALE GENOMIC DNA]</scope>
    <source>
        <strain evidence="11">L3</strain>
    </source>
</reference>
<feature type="binding site" evidence="8">
    <location>
        <position position="252"/>
    </location>
    <ligand>
        <name>Mg(2+)</name>
        <dbReference type="ChEBI" id="CHEBI:18420"/>
    </ligand>
</feature>
<dbReference type="Proteomes" id="UP000032809">
    <property type="component" value="Chromosome I"/>
</dbReference>
<keyword evidence="5 8" id="KW-0862">Zinc</keyword>
<dbReference type="InterPro" id="IPR017850">
    <property type="entry name" value="Alkaline_phosphatase_core_sf"/>
</dbReference>
<keyword evidence="6 8" id="KW-0460">Magnesium</keyword>
<feature type="binding site" evidence="8">
    <location>
        <position position="130"/>
    </location>
    <ligand>
        <name>Mg(2+)</name>
        <dbReference type="ChEBI" id="CHEBI:18420"/>
    </ligand>
</feature>
<dbReference type="STRING" id="1006576.DTL3_0571"/>
<feature type="binding site" evidence="8">
    <location>
        <position position="261"/>
    </location>
    <ligand>
        <name>Zn(2+)</name>
        <dbReference type="ChEBI" id="CHEBI:29105"/>
        <label>2</label>
    </ligand>
</feature>
<evidence type="ECO:0000256" key="5">
    <source>
        <dbReference type="ARBA" id="ARBA00022833"/>
    </source>
</evidence>
<comment type="cofactor">
    <cofactor evidence="8">
        <name>Zn(2+)</name>
        <dbReference type="ChEBI" id="CHEBI:29105"/>
    </cofactor>
    <text evidence="8">Binds 2 Zn(2+) ions.</text>
</comment>
<name>A0A0C7P0X2_DEFTU</name>
<feature type="binding site" evidence="8">
    <location>
        <position position="298"/>
    </location>
    <ligand>
        <name>Zn(2+)</name>
        <dbReference type="ChEBI" id="CHEBI:29105"/>
        <label>2</label>
    </ligand>
</feature>
<feature type="binding site" evidence="8">
    <location>
        <position position="257"/>
    </location>
    <ligand>
        <name>Zn(2+)</name>
        <dbReference type="ChEBI" id="CHEBI:29105"/>
        <label>2</label>
    </ligand>
</feature>
<feature type="binding site" evidence="8">
    <location>
        <position position="299"/>
    </location>
    <ligand>
        <name>Zn(2+)</name>
        <dbReference type="ChEBI" id="CHEBI:29105"/>
        <label>2</label>
    </ligand>
</feature>
<dbReference type="GO" id="GO:0046872">
    <property type="term" value="F:metal ion binding"/>
    <property type="evidence" value="ECO:0007669"/>
    <property type="project" value="UniProtKB-KW"/>
</dbReference>
<dbReference type="PANTHER" id="PTHR11596:SF5">
    <property type="entry name" value="ALKALINE PHOSPHATASE"/>
    <property type="match status" value="1"/>
</dbReference>
<evidence type="ECO:0000256" key="8">
    <source>
        <dbReference type="PIRSR" id="PIRSR601952-2"/>
    </source>
</evidence>
<evidence type="ECO:0000256" key="6">
    <source>
        <dbReference type="ARBA" id="ARBA00022842"/>
    </source>
</evidence>
<keyword evidence="3 8" id="KW-0479">Metal-binding</keyword>
<keyword evidence="11" id="KW-1185">Reference proteome</keyword>
<dbReference type="EMBL" id="LN824141">
    <property type="protein sequence ID" value="CEP77890.1"/>
    <property type="molecule type" value="Genomic_DNA"/>
</dbReference>
<dbReference type="AlphaFoldDB" id="A0A0C7P0X2"/>
<dbReference type="RefSeq" id="WP_045087441.1">
    <property type="nucleotide sequence ID" value="NZ_LN824141.1"/>
</dbReference>
<dbReference type="PROSITE" id="PS00123">
    <property type="entry name" value="ALKALINE_PHOSPHATASE"/>
    <property type="match status" value="1"/>
</dbReference>
<evidence type="ECO:0000256" key="3">
    <source>
        <dbReference type="ARBA" id="ARBA00022723"/>
    </source>
</evidence>
<evidence type="ECO:0000256" key="4">
    <source>
        <dbReference type="ARBA" id="ARBA00022801"/>
    </source>
</evidence>
<proteinExistence type="inferred from homology"/>
<dbReference type="GO" id="GO:0004035">
    <property type="term" value="F:alkaline phosphatase activity"/>
    <property type="evidence" value="ECO:0007669"/>
    <property type="project" value="UniProtKB-EC"/>
</dbReference>
<dbReference type="InterPro" id="IPR001952">
    <property type="entry name" value="Alkaline_phosphatase"/>
</dbReference>
<evidence type="ECO:0000256" key="2">
    <source>
        <dbReference type="ARBA" id="ARBA00022553"/>
    </source>
</evidence>
<comment type="cofactor">
    <cofactor evidence="8">
        <name>Mg(2+)</name>
        <dbReference type="ChEBI" id="CHEBI:18420"/>
    </cofactor>
    <text evidence="8">Binds 1 Mg(2+) ion.</text>
</comment>
<comment type="similarity">
    <text evidence="1 9">Belongs to the alkaline phosphatase family.</text>
</comment>
<gene>
    <name evidence="10" type="ORF">DTL3_0571</name>
</gene>
<dbReference type="Gene3D" id="3.40.720.10">
    <property type="entry name" value="Alkaline Phosphatase, subunit A"/>
    <property type="match status" value="1"/>
</dbReference>